<dbReference type="Proteomes" id="UP000271374">
    <property type="component" value="Unassembled WGS sequence"/>
</dbReference>
<keyword evidence="3" id="KW-1185">Reference proteome</keyword>
<evidence type="ECO:0000259" key="1">
    <source>
        <dbReference type="Pfam" id="PF07872"/>
    </source>
</evidence>
<dbReference type="Pfam" id="PF07872">
    <property type="entry name" value="DUF1659"/>
    <property type="match status" value="1"/>
</dbReference>
<accession>A0A3S0IJN9</accession>
<comment type="caution">
    <text evidence="2">The sequence shown here is derived from an EMBL/GenBank/DDBJ whole genome shotgun (WGS) entry which is preliminary data.</text>
</comment>
<protein>
    <submittedName>
        <fullName evidence="2">DUF1659 domain-containing protein</fullName>
    </submittedName>
</protein>
<dbReference type="EMBL" id="RXNT01000002">
    <property type="protein sequence ID" value="RTR35700.1"/>
    <property type="molecule type" value="Genomic_DNA"/>
</dbReference>
<evidence type="ECO:0000313" key="2">
    <source>
        <dbReference type="EMBL" id="RTR35700.1"/>
    </source>
</evidence>
<dbReference type="RefSeq" id="WP_126406260.1">
    <property type="nucleotide sequence ID" value="NZ_RXNT01000002.1"/>
</dbReference>
<sequence>MAEAMIMDSKLRLLFETGLNEKGEPVYKTKTYSNIRKDSTADQLSQAARALGGLCEYPLVGVERADNFEILG</sequence>
<dbReference type="InterPro" id="IPR012454">
    <property type="entry name" value="DUF1659"/>
</dbReference>
<reference evidence="2 3" key="1">
    <citation type="submission" date="2018-12" db="EMBL/GenBank/DDBJ databases">
        <title>Bacillus yapensis draft genome sequence.</title>
        <authorList>
            <person name="Yu L."/>
            <person name="Xu X."/>
            <person name="Tang X."/>
        </authorList>
    </citation>
    <scope>NUCLEOTIDE SEQUENCE [LARGE SCALE GENOMIC DNA]</scope>
    <source>
        <strain evidence="2 3">XXST-01</strain>
    </source>
</reference>
<name>A0A3S0IJN9_9BACI</name>
<proteinExistence type="predicted"/>
<gene>
    <name evidence="2" type="ORF">EKG37_03445</name>
</gene>
<dbReference type="AlphaFoldDB" id="A0A3S0IJN9"/>
<feature type="domain" description="DUF1659" evidence="1">
    <location>
        <begin position="3"/>
        <end position="70"/>
    </location>
</feature>
<dbReference type="OrthoDB" id="48766at2"/>
<evidence type="ECO:0000313" key="3">
    <source>
        <dbReference type="Proteomes" id="UP000271374"/>
    </source>
</evidence>
<organism evidence="2 3">
    <name type="scientific">Bacillus yapensis</name>
    <dbReference type="NCBI Taxonomy" id="2492960"/>
    <lineage>
        <taxon>Bacteria</taxon>
        <taxon>Bacillati</taxon>
        <taxon>Bacillota</taxon>
        <taxon>Bacilli</taxon>
        <taxon>Bacillales</taxon>
        <taxon>Bacillaceae</taxon>
        <taxon>Bacillus</taxon>
    </lineage>
</organism>